<proteinExistence type="predicted"/>
<dbReference type="PANTHER" id="PTHR12778">
    <property type="entry name" value="SOLUTE CARRIER FAMILY 33 ACETYL-COA TRANSPORTER -RELATED"/>
    <property type="match status" value="1"/>
</dbReference>
<dbReference type="EMBL" id="FTNU01000005">
    <property type="protein sequence ID" value="SIR87302.1"/>
    <property type="molecule type" value="Genomic_DNA"/>
</dbReference>
<feature type="transmembrane region" description="Helical" evidence="6">
    <location>
        <begin position="143"/>
        <end position="165"/>
    </location>
</feature>
<evidence type="ECO:0000256" key="6">
    <source>
        <dbReference type="SAM" id="Phobius"/>
    </source>
</evidence>
<feature type="transmembrane region" description="Helical" evidence="6">
    <location>
        <begin position="341"/>
        <end position="365"/>
    </location>
</feature>
<sequence>MTMNQLNKHPSQSDSITHQSSQTANLTAWQAFAQAYLNRESLALLLLGFAAGVPILLVFSSLGLWLREAGIERSTVTMFGWAALGYSFKFIWAPLVDSLPLPVLTRSLGRRRSWLLLTQLLIIAALVLMALTNPQGSDQMLMVMAAAAVLLGFSSASQDIVIDAYRIEIAPAQMQPALSATYIMGYRIGMIVSGAGALYLADFFGSTMESYSYLAWQKTYLIMAAVMLIGVMTTLWIKEPTLSVKPATESNRDYLQMILVFVAAVVAFILAFRGMGTVLPETESVLMGFLYGCMQFVASVIAFAVMIFVLIKVEIAPKQMVMRTWVEPVAEFFRRYGKKALLLLALIGVYRISDVVAGNISNIFYQDLGFSKTQIANAVKVVGVVASIGGSFVGGWIAQRMNIVKAMTLGAILACVTNLLFILLVYTPVPMMMYFAVIVDNLAAGLATAVFVAFLSALTSIRFTAVQYALFSSLMTLAPKLLGGYSGSIVDATSYQFFFGFTFLIGIPVLLLIYLVNKHIKISQPQIDP</sequence>
<feature type="transmembrane region" description="Helical" evidence="6">
    <location>
        <begin position="497"/>
        <end position="516"/>
    </location>
</feature>
<feature type="transmembrane region" description="Helical" evidence="6">
    <location>
        <begin position="220"/>
        <end position="237"/>
    </location>
</feature>
<feature type="transmembrane region" description="Helical" evidence="6">
    <location>
        <begin position="113"/>
        <end position="131"/>
    </location>
</feature>
<evidence type="ECO:0000256" key="2">
    <source>
        <dbReference type="ARBA" id="ARBA00022448"/>
    </source>
</evidence>
<feature type="transmembrane region" description="Helical" evidence="6">
    <location>
        <begin position="42"/>
        <end position="66"/>
    </location>
</feature>
<dbReference type="Proteomes" id="UP000187495">
    <property type="component" value="Unassembled WGS sequence"/>
</dbReference>
<dbReference type="PROSITE" id="PS50850">
    <property type="entry name" value="MFS"/>
    <property type="match status" value="1"/>
</dbReference>
<keyword evidence="2" id="KW-0813">Transport</keyword>
<dbReference type="InterPro" id="IPR004752">
    <property type="entry name" value="AmpG_permease/AT-1"/>
</dbReference>
<protein>
    <submittedName>
        <fullName evidence="8">MFS transporter, PAT family, beta-lactamase induction signal transducer AmpG</fullName>
    </submittedName>
</protein>
<feature type="transmembrane region" description="Helical" evidence="6">
    <location>
        <begin position="288"/>
        <end position="313"/>
    </location>
</feature>
<evidence type="ECO:0000256" key="4">
    <source>
        <dbReference type="ARBA" id="ARBA00022989"/>
    </source>
</evidence>
<name>A0A1N7EGM0_9GAMM</name>
<accession>A0A1N7EGM0</accession>
<feature type="transmembrane region" description="Helical" evidence="6">
    <location>
        <begin position="177"/>
        <end position="200"/>
    </location>
</feature>
<feature type="domain" description="Major facilitator superfamily (MFS) profile" evidence="7">
    <location>
        <begin position="40"/>
        <end position="520"/>
    </location>
</feature>
<feature type="transmembrane region" description="Helical" evidence="6">
    <location>
        <begin position="409"/>
        <end position="427"/>
    </location>
</feature>
<evidence type="ECO:0000256" key="5">
    <source>
        <dbReference type="ARBA" id="ARBA00023136"/>
    </source>
</evidence>
<dbReference type="InterPro" id="IPR020846">
    <property type="entry name" value="MFS_dom"/>
</dbReference>
<dbReference type="NCBIfam" id="TIGR00901">
    <property type="entry name" value="2A0125"/>
    <property type="match status" value="1"/>
</dbReference>
<dbReference type="Pfam" id="PF07690">
    <property type="entry name" value="MFS_1"/>
    <property type="match status" value="2"/>
</dbReference>
<gene>
    <name evidence="8" type="ORF">SAMN02745664_10514</name>
</gene>
<dbReference type="GO" id="GO:0022857">
    <property type="term" value="F:transmembrane transporter activity"/>
    <property type="evidence" value="ECO:0007669"/>
    <property type="project" value="InterPro"/>
</dbReference>
<dbReference type="InterPro" id="IPR011701">
    <property type="entry name" value="MFS"/>
</dbReference>
<keyword evidence="5 6" id="KW-0472">Membrane</keyword>
<evidence type="ECO:0000256" key="3">
    <source>
        <dbReference type="ARBA" id="ARBA00022692"/>
    </source>
</evidence>
<keyword evidence="3 6" id="KW-0812">Transmembrane</keyword>
<evidence type="ECO:0000259" key="7">
    <source>
        <dbReference type="PROSITE" id="PS50850"/>
    </source>
</evidence>
<evidence type="ECO:0000256" key="1">
    <source>
        <dbReference type="ARBA" id="ARBA00004141"/>
    </source>
</evidence>
<organism evidence="8 9">
    <name type="scientific">Moraxella cuniculi DSM 21768</name>
    <dbReference type="NCBI Taxonomy" id="1122245"/>
    <lineage>
        <taxon>Bacteria</taxon>
        <taxon>Pseudomonadati</taxon>
        <taxon>Pseudomonadota</taxon>
        <taxon>Gammaproteobacteria</taxon>
        <taxon>Moraxellales</taxon>
        <taxon>Moraxellaceae</taxon>
        <taxon>Moraxella</taxon>
    </lineage>
</organism>
<dbReference type="SUPFAM" id="SSF103473">
    <property type="entry name" value="MFS general substrate transporter"/>
    <property type="match status" value="1"/>
</dbReference>
<dbReference type="GO" id="GO:0016020">
    <property type="term" value="C:membrane"/>
    <property type="evidence" value="ECO:0007669"/>
    <property type="project" value="UniProtKB-SubCell"/>
</dbReference>
<feature type="transmembrane region" description="Helical" evidence="6">
    <location>
        <begin position="377"/>
        <end position="397"/>
    </location>
</feature>
<dbReference type="PANTHER" id="PTHR12778:SF10">
    <property type="entry name" value="MAJOR FACILITATOR SUPERFAMILY DOMAIN-CONTAINING PROTEIN 3"/>
    <property type="match status" value="1"/>
</dbReference>
<keyword evidence="4 6" id="KW-1133">Transmembrane helix</keyword>
<dbReference type="InterPro" id="IPR036259">
    <property type="entry name" value="MFS_trans_sf"/>
</dbReference>
<keyword evidence="9" id="KW-1185">Reference proteome</keyword>
<dbReference type="AlphaFoldDB" id="A0A1N7EGM0"/>
<feature type="transmembrane region" description="Helical" evidence="6">
    <location>
        <begin position="78"/>
        <end position="101"/>
    </location>
</feature>
<feature type="transmembrane region" description="Helical" evidence="6">
    <location>
        <begin position="433"/>
        <end position="458"/>
    </location>
</feature>
<feature type="transmembrane region" description="Helical" evidence="6">
    <location>
        <begin position="465"/>
        <end position="485"/>
    </location>
</feature>
<reference evidence="9" key="1">
    <citation type="submission" date="2017-01" db="EMBL/GenBank/DDBJ databases">
        <authorList>
            <person name="Varghese N."/>
            <person name="Submissions S."/>
        </authorList>
    </citation>
    <scope>NUCLEOTIDE SEQUENCE [LARGE SCALE GENOMIC DNA]</scope>
    <source>
        <strain evidence="9">DSM 21768</strain>
    </source>
</reference>
<dbReference type="Gene3D" id="1.20.1250.20">
    <property type="entry name" value="MFS general substrate transporter like domains"/>
    <property type="match status" value="2"/>
</dbReference>
<dbReference type="STRING" id="34061.B0189_03820"/>
<comment type="subcellular location">
    <subcellularLocation>
        <location evidence="1">Membrane</location>
        <topology evidence="1">Multi-pass membrane protein</topology>
    </subcellularLocation>
</comment>
<evidence type="ECO:0000313" key="9">
    <source>
        <dbReference type="Proteomes" id="UP000187495"/>
    </source>
</evidence>
<evidence type="ECO:0000313" key="8">
    <source>
        <dbReference type="EMBL" id="SIR87302.1"/>
    </source>
</evidence>
<feature type="transmembrane region" description="Helical" evidence="6">
    <location>
        <begin position="258"/>
        <end position="276"/>
    </location>
</feature>